<dbReference type="AlphaFoldDB" id="A0A5R9J1S4"/>
<reference evidence="8 9" key="1">
    <citation type="submission" date="2019-05" db="EMBL/GenBank/DDBJ databases">
        <authorList>
            <person name="Pankratov T."/>
            <person name="Grouzdev D."/>
        </authorList>
    </citation>
    <scope>NUCLEOTIDE SEQUENCE [LARGE SCALE GENOMIC DNA]</scope>
    <source>
        <strain evidence="8 9">KEBCLARHB70R</strain>
    </source>
</reference>
<feature type="transmembrane region" description="Helical" evidence="7">
    <location>
        <begin position="326"/>
        <end position="345"/>
    </location>
</feature>
<evidence type="ECO:0000256" key="2">
    <source>
        <dbReference type="ARBA" id="ARBA00022448"/>
    </source>
</evidence>
<gene>
    <name evidence="8" type="ORF">FE263_18830</name>
</gene>
<dbReference type="RefSeq" id="WP_138327589.1">
    <property type="nucleotide sequence ID" value="NZ_VCDI01000009.1"/>
</dbReference>
<dbReference type="GO" id="GO:0005886">
    <property type="term" value="C:plasma membrane"/>
    <property type="evidence" value="ECO:0007669"/>
    <property type="project" value="UniProtKB-SubCell"/>
</dbReference>
<evidence type="ECO:0000256" key="3">
    <source>
        <dbReference type="ARBA" id="ARBA00022475"/>
    </source>
</evidence>
<keyword evidence="9" id="KW-1185">Reference proteome</keyword>
<evidence type="ECO:0000256" key="7">
    <source>
        <dbReference type="SAM" id="Phobius"/>
    </source>
</evidence>
<feature type="transmembrane region" description="Helical" evidence="7">
    <location>
        <begin position="178"/>
        <end position="207"/>
    </location>
</feature>
<feature type="transmembrane region" description="Helical" evidence="7">
    <location>
        <begin position="110"/>
        <end position="140"/>
    </location>
</feature>
<feature type="transmembrane region" description="Helical" evidence="7">
    <location>
        <begin position="238"/>
        <end position="265"/>
    </location>
</feature>
<dbReference type="Pfam" id="PF05977">
    <property type="entry name" value="MFS_3"/>
    <property type="match status" value="1"/>
</dbReference>
<organism evidence="8 9">
    <name type="scientific">Lichenicoccus roseus</name>
    <dbReference type="NCBI Taxonomy" id="2683649"/>
    <lineage>
        <taxon>Bacteria</taxon>
        <taxon>Pseudomonadati</taxon>
        <taxon>Pseudomonadota</taxon>
        <taxon>Alphaproteobacteria</taxon>
        <taxon>Acetobacterales</taxon>
        <taxon>Acetobacteraceae</taxon>
        <taxon>Lichenicoccus</taxon>
    </lineage>
</organism>
<evidence type="ECO:0000256" key="4">
    <source>
        <dbReference type="ARBA" id="ARBA00022692"/>
    </source>
</evidence>
<dbReference type="Gene3D" id="1.20.1250.20">
    <property type="entry name" value="MFS general substrate transporter like domains"/>
    <property type="match status" value="1"/>
</dbReference>
<keyword evidence="6 7" id="KW-0472">Membrane</keyword>
<keyword evidence="2" id="KW-0813">Transport</keyword>
<keyword evidence="5 7" id="KW-1133">Transmembrane helix</keyword>
<comment type="subcellular location">
    <subcellularLocation>
        <location evidence="1">Cell membrane</location>
        <topology evidence="1">Multi-pass membrane protein</topology>
    </subcellularLocation>
</comment>
<name>A0A5R9J1S4_9PROT</name>
<feature type="transmembrane region" description="Helical" evidence="7">
    <location>
        <begin position="391"/>
        <end position="413"/>
    </location>
</feature>
<evidence type="ECO:0000313" key="9">
    <source>
        <dbReference type="Proteomes" id="UP000305654"/>
    </source>
</evidence>
<feature type="transmembrane region" description="Helical" evidence="7">
    <location>
        <begin position="271"/>
        <end position="293"/>
    </location>
</feature>
<feature type="transmembrane region" description="Helical" evidence="7">
    <location>
        <begin position="64"/>
        <end position="89"/>
    </location>
</feature>
<proteinExistence type="predicted"/>
<dbReference type="PANTHER" id="PTHR23513">
    <property type="entry name" value="INTEGRAL MEMBRANE EFFLUX PROTEIN-RELATED"/>
    <property type="match status" value="1"/>
</dbReference>
<feature type="transmembrane region" description="Helical" evidence="7">
    <location>
        <begin position="366"/>
        <end position="385"/>
    </location>
</feature>
<dbReference type="Proteomes" id="UP000305654">
    <property type="component" value="Unassembled WGS sequence"/>
</dbReference>
<feature type="transmembrane region" description="Helical" evidence="7">
    <location>
        <begin position="34"/>
        <end position="58"/>
    </location>
</feature>
<dbReference type="InterPro" id="IPR036259">
    <property type="entry name" value="MFS_trans_sf"/>
</dbReference>
<keyword evidence="4 7" id="KW-0812">Transmembrane</keyword>
<evidence type="ECO:0000256" key="6">
    <source>
        <dbReference type="ARBA" id="ARBA00023136"/>
    </source>
</evidence>
<dbReference type="InterPro" id="IPR010290">
    <property type="entry name" value="TM_effector"/>
</dbReference>
<evidence type="ECO:0000256" key="5">
    <source>
        <dbReference type="ARBA" id="ARBA00022989"/>
    </source>
</evidence>
<dbReference type="PANTHER" id="PTHR23513:SF11">
    <property type="entry name" value="STAPHYLOFERRIN A TRANSPORTER"/>
    <property type="match status" value="1"/>
</dbReference>
<accession>A0A5R9J1S4</accession>
<dbReference type="OrthoDB" id="5368493at2"/>
<dbReference type="CDD" id="cd06173">
    <property type="entry name" value="MFS_MefA_like"/>
    <property type="match status" value="1"/>
</dbReference>
<keyword evidence="3" id="KW-1003">Cell membrane</keyword>
<sequence length="421" mass="43769">MPATDAAPAVTNQSAIRMFVDTRLGVLRERDCRLFFIGFTASLAGSSMVPVALSFVVLKGGHGSGAVGAVLAAETIPLVLLLLLGGAIADRMPRHRVMIAADVLRLLSETLLTILLVSGHPAVWVIMLLSATLGVGQAFFNPSLTGFVPQIVSGERLQDANALLGLSKAVARVSGPGIAGVLIATVGAWSAVAADAMTYAVSLFCLVRLRPRPAEKPEPEPVRIGLIKGWQGFRERRWLWSVVAQGGLAQLFTFSPFLVIGATLFSHGSGSIAWGAILAADGVGGLAGALFAMRLRPKRPLVVALLGSLGLAGTPILLALHAPLPLLLAVSVISGAGVALFLSLFDTVIQRNVPETLLSRVSAYNWLGTIALSPLGFALAGPAAHLAGPSAVLLFGGCFAIVSTLALFAVPAVRQLPWRDE</sequence>
<protein>
    <submittedName>
        <fullName evidence="8">MFS transporter</fullName>
    </submittedName>
</protein>
<comment type="caution">
    <text evidence="8">The sequence shown here is derived from an EMBL/GenBank/DDBJ whole genome shotgun (WGS) entry which is preliminary data.</text>
</comment>
<dbReference type="EMBL" id="VCDI01000009">
    <property type="protein sequence ID" value="TLU70919.1"/>
    <property type="molecule type" value="Genomic_DNA"/>
</dbReference>
<evidence type="ECO:0000313" key="8">
    <source>
        <dbReference type="EMBL" id="TLU70919.1"/>
    </source>
</evidence>
<dbReference type="SUPFAM" id="SSF103473">
    <property type="entry name" value="MFS general substrate transporter"/>
    <property type="match status" value="1"/>
</dbReference>
<feature type="transmembrane region" description="Helical" evidence="7">
    <location>
        <begin position="300"/>
        <end position="320"/>
    </location>
</feature>
<evidence type="ECO:0000256" key="1">
    <source>
        <dbReference type="ARBA" id="ARBA00004651"/>
    </source>
</evidence>